<proteinExistence type="predicted"/>
<name>A0A396HXV8_MEDTR</name>
<feature type="region of interest" description="Disordered" evidence="1">
    <location>
        <begin position="1"/>
        <end position="21"/>
    </location>
</feature>
<comment type="caution">
    <text evidence="2">The sequence shown here is derived from an EMBL/GenBank/DDBJ whole genome shotgun (WGS) entry which is preliminary data.</text>
</comment>
<dbReference type="Proteomes" id="UP000265566">
    <property type="component" value="Chromosome 5"/>
</dbReference>
<accession>A0A396HXV8</accession>
<evidence type="ECO:0000313" key="2">
    <source>
        <dbReference type="EMBL" id="RHN58196.1"/>
    </source>
</evidence>
<dbReference type="EMBL" id="PSQE01000005">
    <property type="protein sequence ID" value="RHN58196.1"/>
    <property type="molecule type" value="Genomic_DNA"/>
</dbReference>
<dbReference type="AlphaFoldDB" id="A0A396HXV8"/>
<gene>
    <name evidence="2" type="ORF">MtrunA17_Chr5g0448491</name>
</gene>
<protein>
    <submittedName>
        <fullName evidence="2">Uncharacterized protein</fullName>
    </submittedName>
</protein>
<organism evidence="2">
    <name type="scientific">Medicago truncatula</name>
    <name type="common">Barrel medic</name>
    <name type="synonym">Medicago tribuloides</name>
    <dbReference type="NCBI Taxonomy" id="3880"/>
    <lineage>
        <taxon>Eukaryota</taxon>
        <taxon>Viridiplantae</taxon>
        <taxon>Streptophyta</taxon>
        <taxon>Embryophyta</taxon>
        <taxon>Tracheophyta</taxon>
        <taxon>Spermatophyta</taxon>
        <taxon>Magnoliopsida</taxon>
        <taxon>eudicotyledons</taxon>
        <taxon>Gunneridae</taxon>
        <taxon>Pentapetalae</taxon>
        <taxon>rosids</taxon>
        <taxon>fabids</taxon>
        <taxon>Fabales</taxon>
        <taxon>Fabaceae</taxon>
        <taxon>Papilionoideae</taxon>
        <taxon>50 kb inversion clade</taxon>
        <taxon>NPAAA clade</taxon>
        <taxon>Hologalegina</taxon>
        <taxon>IRL clade</taxon>
        <taxon>Trifolieae</taxon>
        <taxon>Medicago</taxon>
    </lineage>
</organism>
<dbReference type="Gramene" id="rna33813">
    <property type="protein sequence ID" value="RHN58196.1"/>
    <property type="gene ID" value="gene33813"/>
</dbReference>
<reference evidence="2" key="1">
    <citation type="journal article" date="2018" name="Nat. Plants">
        <title>Whole-genome landscape of Medicago truncatula symbiotic genes.</title>
        <authorList>
            <person name="Pecrix Y."/>
            <person name="Gamas P."/>
            <person name="Carrere S."/>
        </authorList>
    </citation>
    <scope>NUCLEOTIDE SEQUENCE</scope>
    <source>
        <tissue evidence="2">Leaves</tissue>
    </source>
</reference>
<evidence type="ECO:0000256" key="1">
    <source>
        <dbReference type="SAM" id="MobiDB-lite"/>
    </source>
</evidence>
<sequence>MRQVVADEADDDGVPDDGGRTRKRIEKMKSEMRLTFAAEFAETV</sequence>